<dbReference type="Proteomes" id="UP001296873">
    <property type="component" value="Unassembled WGS sequence"/>
</dbReference>
<dbReference type="EMBL" id="NRRL01000071">
    <property type="protein sequence ID" value="MBK1670006.1"/>
    <property type="molecule type" value="Genomic_DNA"/>
</dbReference>
<dbReference type="CDD" id="cd03114">
    <property type="entry name" value="MMAA-like"/>
    <property type="match status" value="1"/>
</dbReference>
<dbReference type="Gene3D" id="1.10.287.130">
    <property type="match status" value="1"/>
</dbReference>
<gene>
    <name evidence="3" type="ORF">CKO28_18385</name>
</gene>
<dbReference type="Gene3D" id="3.40.50.300">
    <property type="entry name" value="P-loop containing nucleotide triphosphate hydrolases"/>
    <property type="match status" value="1"/>
</dbReference>
<feature type="region of interest" description="Disordered" evidence="2">
    <location>
        <begin position="323"/>
        <end position="346"/>
    </location>
</feature>
<evidence type="ECO:0000313" key="3">
    <source>
        <dbReference type="EMBL" id="MBK1670006.1"/>
    </source>
</evidence>
<dbReference type="Gene3D" id="1.20.5.170">
    <property type="match status" value="1"/>
</dbReference>
<proteinExistence type="inferred from homology"/>
<keyword evidence="4" id="KW-1185">Reference proteome</keyword>
<reference evidence="3 4" key="1">
    <citation type="journal article" date="2020" name="Microorganisms">
        <title>Osmotic Adaptation and Compatible Solute Biosynthesis of Phototrophic Bacteria as Revealed from Genome Analyses.</title>
        <authorList>
            <person name="Imhoff J.F."/>
            <person name="Rahn T."/>
            <person name="Kunzel S."/>
            <person name="Keller A."/>
            <person name="Neulinger S.C."/>
        </authorList>
    </citation>
    <scope>NUCLEOTIDE SEQUENCE [LARGE SCALE GENOMIC DNA]</scope>
    <source>
        <strain evidence="3 4">DSM 9895</strain>
    </source>
</reference>
<dbReference type="NCBIfam" id="NF006958">
    <property type="entry name" value="PRK09435.1"/>
    <property type="match status" value="1"/>
</dbReference>
<evidence type="ECO:0000313" key="4">
    <source>
        <dbReference type="Proteomes" id="UP001296873"/>
    </source>
</evidence>
<dbReference type="InterPro" id="IPR005129">
    <property type="entry name" value="GTPase_ArgK"/>
</dbReference>
<organism evidence="3 4">
    <name type="scientific">Rhodovibrio sodomensis</name>
    <dbReference type="NCBI Taxonomy" id="1088"/>
    <lineage>
        <taxon>Bacteria</taxon>
        <taxon>Pseudomonadati</taxon>
        <taxon>Pseudomonadota</taxon>
        <taxon>Alphaproteobacteria</taxon>
        <taxon>Rhodospirillales</taxon>
        <taxon>Rhodovibrionaceae</taxon>
        <taxon>Rhodovibrio</taxon>
    </lineage>
</organism>
<dbReference type="SUPFAM" id="SSF52540">
    <property type="entry name" value="P-loop containing nucleoside triphosphate hydrolases"/>
    <property type="match status" value="1"/>
</dbReference>
<feature type="compositionally biased region" description="Basic and acidic residues" evidence="2">
    <location>
        <begin position="333"/>
        <end position="346"/>
    </location>
</feature>
<dbReference type="RefSeq" id="WP_200342349.1">
    <property type="nucleotide sequence ID" value="NZ_NRRL01000071.1"/>
</dbReference>
<name>A0ABS1DHR0_9PROT</name>
<dbReference type="NCBIfam" id="TIGR00750">
    <property type="entry name" value="lao"/>
    <property type="match status" value="1"/>
</dbReference>
<dbReference type="PANTHER" id="PTHR23408">
    <property type="entry name" value="METHYLMALONYL-COA MUTASE"/>
    <property type="match status" value="1"/>
</dbReference>
<dbReference type="PANTHER" id="PTHR23408:SF3">
    <property type="entry name" value="METHYLMALONIC ACIDURIA TYPE A PROTEIN, MITOCHONDRIAL"/>
    <property type="match status" value="1"/>
</dbReference>
<comment type="similarity">
    <text evidence="1">Belongs to the SIMIBI class G3E GTPase family. ArgK/MeaB subfamily.</text>
</comment>
<dbReference type="InterPro" id="IPR027417">
    <property type="entry name" value="P-loop_NTPase"/>
</dbReference>
<protein>
    <submittedName>
        <fullName evidence="3">Methylmalonyl Co-A mutase-associated GTPase MeaB</fullName>
    </submittedName>
</protein>
<accession>A0ABS1DHR0</accession>
<sequence>MSRHDPAALAERIPQGDRRALARAITLVESTRDDHRKLAEDLLERLLPLTGGSARIGISGVPGVGKSTFIETFGLHVIEQGHRVGVLAVDPTSSRSGGSILGDKTRMQELSRHRHAFVRPSPTGGTLGGVARRTREVMLLCEAAGFDVMLIETVGVGQSETAVADMVDLFMLLLLPGGGDELQGIKKGISEIADLLVVNKADVDPNAANAAASEYRSALRMLRPASDSWQPPVLTAAGLSGRGVDDVWAKIREYRQAMDTSGDLAKRRAGQARAWMWNELEESLIAAFKKHPEVARDLPELERAVTAGDLPAAAAARRLRRTFLGHAPDTDDAAAKGRTDRQEGAA</sequence>
<comment type="caution">
    <text evidence="3">The sequence shown here is derived from an EMBL/GenBank/DDBJ whole genome shotgun (WGS) entry which is preliminary data.</text>
</comment>
<evidence type="ECO:0000256" key="2">
    <source>
        <dbReference type="SAM" id="MobiDB-lite"/>
    </source>
</evidence>
<dbReference type="Pfam" id="PF03308">
    <property type="entry name" value="MeaB"/>
    <property type="match status" value="1"/>
</dbReference>
<evidence type="ECO:0000256" key="1">
    <source>
        <dbReference type="ARBA" id="ARBA00009625"/>
    </source>
</evidence>